<dbReference type="PANTHER" id="PTHR43818">
    <property type="entry name" value="BCDNA.GH03377"/>
    <property type="match status" value="1"/>
</dbReference>
<protein>
    <submittedName>
        <fullName evidence="3">Oxidoreductase domain protein</fullName>
    </submittedName>
</protein>
<evidence type="ECO:0000259" key="1">
    <source>
        <dbReference type="Pfam" id="PF01408"/>
    </source>
</evidence>
<reference evidence="3 4" key="1">
    <citation type="submission" date="2015-09" db="EMBL/GenBank/DDBJ databases">
        <title>Genome sequence of the marine flavobacterium Croceitalea dokdonensis DOKDO 023 that contains proton- and sodium-pumping rhodopsins.</title>
        <authorList>
            <person name="Kwon S.-K."/>
            <person name="Lee H.K."/>
            <person name="Kwak M.-J."/>
            <person name="Kim J.F."/>
        </authorList>
    </citation>
    <scope>NUCLEOTIDE SEQUENCE [LARGE SCALE GENOMIC DNA]</scope>
    <source>
        <strain evidence="3 4">DOKDO 023</strain>
    </source>
</reference>
<dbReference type="Gene3D" id="3.40.50.720">
    <property type="entry name" value="NAD(P)-binding Rossmann-like Domain"/>
    <property type="match status" value="1"/>
</dbReference>
<organism evidence="3 4">
    <name type="scientific">Croceitalea dokdonensis DOKDO 023</name>
    <dbReference type="NCBI Taxonomy" id="1300341"/>
    <lineage>
        <taxon>Bacteria</taxon>
        <taxon>Pseudomonadati</taxon>
        <taxon>Bacteroidota</taxon>
        <taxon>Flavobacteriia</taxon>
        <taxon>Flavobacteriales</taxon>
        <taxon>Flavobacteriaceae</taxon>
        <taxon>Croceitalea</taxon>
    </lineage>
</organism>
<dbReference type="OrthoDB" id="726883at2"/>
<accession>A0A0P7AF46</accession>
<feature type="domain" description="Gfo/Idh/MocA-like oxidoreductase bacterial type C-terminal" evidence="2">
    <location>
        <begin position="207"/>
        <end position="444"/>
    </location>
</feature>
<dbReference type="RefSeq" id="WP_054560242.1">
    <property type="nucleotide sequence ID" value="NZ_LDJX01000007.1"/>
</dbReference>
<dbReference type="SUPFAM" id="SSF55347">
    <property type="entry name" value="Glyceraldehyde-3-phosphate dehydrogenase-like, C-terminal domain"/>
    <property type="match status" value="1"/>
</dbReference>
<dbReference type="Gene3D" id="3.30.360.10">
    <property type="entry name" value="Dihydrodipicolinate Reductase, domain 2"/>
    <property type="match status" value="1"/>
</dbReference>
<dbReference type="STRING" id="1300341.I595_3268"/>
<dbReference type="InterPro" id="IPR043906">
    <property type="entry name" value="Gfo/Idh/MocA_OxRdtase_bact_C"/>
</dbReference>
<dbReference type="PROSITE" id="PS51318">
    <property type="entry name" value="TAT"/>
    <property type="match status" value="1"/>
</dbReference>
<evidence type="ECO:0000313" key="4">
    <source>
        <dbReference type="Proteomes" id="UP000050280"/>
    </source>
</evidence>
<dbReference type="InterPro" id="IPR036291">
    <property type="entry name" value="NAD(P)-bd_dom_sf"/>
</dbReference>
<dbReference type="GO" id="GO:0000166">
    <property type="term" value="F:nucleotide binding"/>
    <property type="evidence" value="ECO:0007669"/>
    <property type="project" value="InterPro"/>
</dbReference>
<name>A0A0P7AF46_9FLAO</name>
<dbReference type="SUPFAM" id="SSF51735">
    <property type="entry name" value="NAD(P)-binding Rossmann-fold domains"/>
    <property type="match status" value="1"/>
</dbReference>
<dbReference type="EMBL" id="LDJX01000007">
    <property type="protein sequence ID" value="KPM30771.1"/>
    <property type="molecule type" value="Genomic_DNA"/>
</dbReference>
<comment type="caution">
    <text evidence="3">The sequence shown here is derived from an EMBL/GenBank/DDBJ whole genome shotgun (WGS) entry which is preliminary data.</text>
</comment>
<proteinExistence type="predicted"/>
<dbReference type="PATRIC" id="fig|1300341.3.peg.3416"/>
<dbReference type="InterPro" id="IPR050463">
    <property type="entry name" value="Gfo/Idh/MocA_oxidrdct_glycsds"/>
</dbReference>
<keyword evidence="4" id="KW-1185">Reference proteome</keyword>
<feature type="domain" description="Gfo/Idh/MocA-like oxidoreductase N-terminal" evidence="1">
    <location>
        <begin position="42"/>
        <end position="165"/>
    </location>
</feature>
<gene>
    <name evidence="3" type="ORF">I595_3268</name>
</gene>
<evidence type="ECO:0000259" key="2">
    <source>
        <dbReference type="Pfam" id="PF19051"/>
    </source>
</evidence>
<evidence type="ECO:0000313" key="3">
    <source>
        <dbReference type="EMBL" id="KPM30771.1"/>
    </source>
</evidence>
<dbReference type="PANTHER" id="PTHR43818:SF5">
    <property type="entry name" value="OXIDOREDUCTASE FAMILY PROTEIN"/>
    <property type="match status" value="1"/>
</dbReference>
<dbReference type="Pfam" id="PF19051">
    <property type="entry name" value="GFO_IDH_MocA_C2"/>
    <property type="match status" value="1"/>
</dbReference>
<sequence>MESRRKFIRRTALSSAGVVASSLFPMELLASLRKNVSPNDKIQIGLIGCKGMGFSNLTSFLKMSEVTVVALCDVDENVLLKRTADLGEAQIKKPKWYKDYRELLEDKDVDVVIIGTPDHWHCLQLVDAVAAAKDVYCEKPIANSILESKAMLAAVTNSDRMVQVGQWQRSQPHFVDAINYVHSGKLGQVRLVKAWAYQGWMRSIPVVPNAPVPKGVDYGMWLGPAPKREFNPNRFHFNFRWFWDYAGGLMTDWGVHLMDYALYGMKAKTPKSVMAIGGKFAYPNDAQEAPDTLQAVYEYDNYSILWEHATGIDGGNYGRDHGIAFIGNNGTLVLNRGGWEVIPENERQGWDKNLGPKIKAVPMQYNEGNGLDLHTANFIQGVKTRNSAILNAPIEVGYNTALVCHMGNVAFKTGTRIYWDAEAGKFDNAKANQLLAPTYHNGWKLPR</sequence>
<dbReference type="InterPro" id="IPR000683">
    <property type="entry name" value="Gfo/Idh/MocA-like_OxRdtase_N"/>
</dbReference>
<dbReference type="AlphaFoldDB" id="A0A0P7AF46"/>
<dbReference type="Proteomes" id="UP000050280">
    <property type="component" value="Unassembled WGS sequence"/>
</dbReference>
<dbReference type="Pfam" id="PF01408">
    <property type="entry name" value="GFO_IDH_MocA"/>
    <property type="match status" value="1"/>
</dbReference>
<dbReference type="InterPro" id="IPR006311">
    <property type="entry name" value="TAT_signal"/>
</dbReference>